<dbReference type="OrthoDB" id="230029at2"/>
<keyword evidence="2" id="KW-1185">Reference proteome</keyword>
<dbReference type="PROSITE" id="PS51318">
    <property type="entry name" value="TAT"/>
    <property type="match status" value="1"/>
</dbReference>
<evidence type="ECO:0000313" key="1">
    <source>
        <dbReference type="EMBL" id="QDU98821.1"/>
    </source>
</evidence>
<dbReference type="KEGG" id="lcre:Pla8534_67320"/>
<dbReference type="InterPro" id="IPR011447">
    <property type="entry name" value="DUF1552"/>
</dbReference>
<dbReference type="Pfam" id="PF07586">
    <property type="entry name" value="HXXSHH"/>
    <property type="match status" value="1"/>
</dbReference>
<dbReference type="RefSeq" id="WP_145058370.1">
    <property type="nucleotide sequence ID" value="NZ_CP036433.1"/>
</dbReference>
<reference evidence="1 2" key="1">
    <citation type="submission" date="2019-02" db="EMBL/GenBank/DDBJ databases">
        <title>Deep-cultivation of Planctomycetes and their phenomic and genomic characterization uncovers novel biology.</title>
        <authorList>
            <person name="Wiegand S."/>
            <person name="Jogler M."/>
            <person name="Boedeker C."/>
            <person name="Pinto D."/>
            <person name="Vollmers J."/>
            <person name="Rivas-Marin E."/>
            <person name="Kohn T."/>
            <person name="Peeters S.H."/>
            <person name="Heuer A."/>
            <person name="Rast P."/>
            <person name="Oberbeckmann S."/>
            <person name="Bunk B."/>
            <person name="Jeske O."/>
            <person name="Meyerdierks A."/>
            <person name="Storesund J.E."/>
            <person name="Kallscheuer N."/>
            <person name="Luecker S."/>
            <person name="Lage O.M."/>
            <person name="Pohl T."/>
            <person name="Merkel B.J."/>
            <person name="Hornburger P."/>
            <person name="Mueller R.-W."/>
            <person name="Bruemmer F."/>
            <person name="Labrenz M."/>
            <person name="Spormann A.M."/>
            <person name="Op den Camp H."/>
            <person name="Overmann J."/>
            <person name="Amann R."/>
            <person name="Jetten M.S.M."/>
            <person name="Mascher T."/>
            <person name="Medema M.H."/>
            <person name="Devos D.P."/>
            <person name="Kaster A.-K."/>
            <person name="Ovreas L."/>
            <person name="Rohde M."/>
            <person name="Galperin M.Y."/>
            <person name="Jogler C."/>
        </authorList>
    </citation>
    <scope>NUCLEOTIDE SEQUENCE [LARGE SCALE GENOMIC DNA]</scope>
    <source>
        <strain evidence="1 2">Pla85_3_4</strain>
    </source>
</reference>
<evidence type="ECO:0000313" key="2">
    <source>
        <dbReference type="Proteomes" id="UP000317648"/>
    </source>
</evidence>
<accession>A0A518E418</accession>
<sequence length="446" mass="49153">MSLHRRDALKGLTLGAGSLVLSPLLQKLQAEAAGTEEMPRRFVFMLQPQGLQSWAVLPQEIDRPSSGVERKVVRSLNELTLADDVQPLKRYKDRVSILQGLNGKHVYPYHGGQFGALGGFLKGRTPAGETIDAALAKAYPATFPLVGLGIGSDLNAIYCSSAWGENQAIPTMCNQSYAYDVLFGSVLEGEDYVRFDRRSNLLDFLKEDVKRVQQKLAGEERRKFDVYVGAFETLDKRQHELREMAATLKQIAPEKDRKYLQTLESMQVEAHAELGVAALIAGLTNVVTICSGLCRNSGLYRGYTDEPFDMHGDVGHNHGGRGKELLSMLRRHQLEQLAVMADRLDTVPEGDGTMLDNTLFIYTSDFGETHHSTGYDWAFVLLGDLGRRLKTGQYVDYPLAGNSGNRSINALYCTLLHAAGIPRDHFNLDGARAAIDAPGPLDELLG</sequence>
<dbReference type="Proteomes" id="UP000317648">
    <property type="component" value="Chromosome"/>
</dbReference>
<dbReference type="AlphaFoldDB" id="A0A518E418"/>
<dbReference type="SUPFAM" id="SSF53649">
    <property type="entry name" value="Alkaline phosphatase-like"/>
    <property type="match status" value="1"/>
</dbReference>
<protein>
    <recommendedName>
        <fullName evidence="3">DUF1552 domain-containing protein</fullName>
    </recommendedName>
</protein>
<gene>
    <name evidence="1" type="ORF">Pla8534_67320</name>
</gene>
<dbReference type="InterPro" id="IPR006311">
    <property type="entry name" value="TAT_signal"/>
</dbReference>
<evidence type="ECO:0008006" key="3">
    <source>
        <dbReference type="Google" id="ProtNLM"/>
    </source>
</evidence>
<proteinExistence type="predicted"/>
<name>A0A518E418_9BACT</name>
<organism evidence="1 2">
    <name type="scientific">Lignipirellula cremea</name>
    <dbReference type="NCBI Taxonomy" id="2528010"/>
    <lineage>
        <taxon>Bacteria</taxon>
        <taxon>Pseudomonadati</taxon>
        <taxon>Planctomycetota</taxon>
        <taxon>Planctomycetia</taxon>
        <taxon>Pirellulales</taxon>
        <taxon>Pirellulaceae</taxon>
        <taxon>Lignipirellula</taxon>
    </lineage>
</organism>
<dbReference type="EMBL" id="CP036433">
    <property type="protein sequence ID" value="QDU98821.1"/>
    <property type="molecule type" value="Genomic_DNA"/>
</dbReference>
<dbReference type="InterPro" id="IPR017850">
    <property type="entry name" value="Alkaline_phosphatase_core_sf"/>
</dbReference>